<dbReference type="InterPro" id="IPR006597">
    <property type="entry name" value="Sel1-like"/>
</dbReference>
<feature type="compositionally biased region" description="Basic and acidic residues" evidence="2">
    <location>
        <begin position="745"/>
        <end position="755"/>
    </location>
</feature>
<keyword evidence="4" id="KW-1185">Reference proteome</keyword>
<keyword evidence="1" id="KW-0677">Repeat</keyword>
<dbReference type="SMART" id="SM00671">
    <property type="entry name" value="SEL1"/>
    <property type="match status" value="6"/>
</dbReference>
<comment type="caution">
    <text evidence="3">The sequence shown here is derived from an EMBL/GenBank/DDBJ whole genome shotgun (WGS) entry which is preliminary data.</text>
</comment>
<dbReference type="AlphaFoldDB" id="A0A2P8A0C6"/>
<dbReference type="SUPFAM" id="SSF81901">
    <property type="entry name" value="HCP-like"/>
    <property type="match status" value="2"/>
</dbReference>
<evidence type="ECO:0000313" key="4">
    <source>
        <dbReference type="Proteomes" id="UP000243723"/>
    </source>
</evidence>
<dbReference type="Proteomes" id="UP000243723">
    <property type="component" value="Unassembled WGS sequence"/>
</dbReference>
<dbReference type="Pfam" id="PF08238">
    <property type="entry name" value="Sel1"/>
    <property type="match status" value="6"/>
</dbReference>
<evidence type="ECO:0008006" key="5">
    <source>
        <dbReference type="Google" id="ProtNLM"/>
    </source>
</evidence>
<proteinExistence type="predicted"/>
<dbReference type="Gene3D" id="1.25.40.10">
    <property type="entry name" value="Tetratricopeptide repeat domain"/>
    <property type="match status" value="3"/>
</dbReference>
<feature type="compositionally biased region" description="Pro residues" evidence="2">
    <location>
        <begin position="612"/>
        <end position="626"/>
    </location>
</feature>
<evidence type="ECO:0000256" key="2">
    <source>
        <dbReference type="SAM" id="MobiDB-lite"/>
    </source>
</evidence>
<dbReference type="PANTHER" id="PTHR46430:SF2">
    <property type="entry name" value="CHITIN SYNTHASE REGULATORY FACTOR 4"/>
    <property type="match status" value="1"/>
</dbReference>
<evidence type="ECO:0000313" key="3">
    <source>
        <dbReference type="EMBL" id="PSK53895.1"/>
    </source>
</evidence>
<sequence>MAYAGGYSSATYVPGGYDDYYETPHAPDLVAPAPQRIMPEMSDQISEGIAHMDLGNRQSVMSVASTRPGSTIMTGAFPKLVNPPSNIPPSDDDFETTLDNARQAVLSSNDPEMQLAWAQDSLQQIEINSEDRARLQSMQMRRPPTPAAEHQLKMDAMNIVSFLAEQQHPRAEFIRGMWWEFGRFGCQVDKKEAFRSYSRAADRNYARAEYRIGMLYEAANDPVKALKHYHKGVAMGDAACLYRLGMMTLRGQHGQPQDFVRGVDLIRQSAAVADDNAAQGAYVYGMLLARDLNQIQLPEGILPFDERAARIEIEKAAYMKFPKAQLKMGNAYELGSLGCEFNPAYSMHYYALAARQGDPEAEMGLSKWFLVGHEGVFPKNEELAYVYAQRAALSGFANAEFAMGYFNELGIHVPKNVDLALEWYKKAASNGNSDAQNRIDSINKKQVLSRQDHEKVAINRIKSQYGSKRGARPERFSQNRLPSIGDGQQSHRRTASGQYPPRASSAAPYPMNDGPPVLPPLGDRPATVAPYPLAHDAMPGTHGPGSYSVPPTDRPSSAFQVVTDRPYSAMTAPIDSRPRYPSGPGPAHRPATSVDAYGRPSNQRIVSSPAGMPMPGPGPGPGPRPMPNADNRLDIGYAAPPDARGRRPIPAPGSGPGTPQGGHLNKPMPAPPAQGSPNPNASAGGRFPPRASSRPDLQAGAPAGKPISPGPDFGKTQGAKPPGPTTPAKKPAKGPKTFEEMGVPAKKDDQECIVM</sequence>
<dbReference type="InterPro" id="IPR051726">
    <property type="entry name" value="Chitin_Synth_Reg"/>
</dbReference>
<gene>
    <name evidence="3" type="ORF">B9Z65_7701</name>
</gene>
<dbReference type="PANTHER" id="PTHR46430">
    <property type="entry name" value="PROTEIN SKT5-RELATED"/>
    <property type="match status" value="1"/>
</dbReference>
<dbReference type="OrthoDB" id="4095816at2759"/>
<organism evidence="3 4">
    <name type="scientific">Elsinoe australis</name>
    <dbReference type="NCBI Taxonomy" id="40998"/>
    <lineage>
        <taxon>Eukaryota</taxon>
        <taxon>Fungi</taxon>
        <taxon>Dikarya</taxon>
        <taxon>Ascomycota</taxon>
        <taxon>Pezizomycotina</taxon>
        <taxon>Dothideomycetes</taxon>
        <taxon>Dothideomycetidae</taxon>
        <taxon>Myriangiales</taxon>
        <taxon>Elsinoaceae</taxon>
        <taxon>Elsinoe</taxon>
    </lineage>
</organism>
<evidence type="ECO:0000256" key="1">
    <source>
        <dbReference type="ARBA" id="ARBA00022737"/>
    </source>
</evidence>
<dbReference type="EMBL" id="NHZQ01000087">
    <property type="protein sequence ID" value="PSK53895.1"/>
    <property type="molecule type" value="Genomic_DNA"/>
</dbReference>
<name>A0A2P8A0C6_9PEZI</name>
<reference evidence="3 4" key="1">
    <citation type="submission" date="2017-05" db="EMBL/GenBank/DDBJ databases">
        <title>Draft genome sequence of Elsinoe australis.</title>
        <authorList>
            <person name="Cheng Q."/>
        </authorList>
    </citation>
    <scope>NUCLEOTIDE SEQUENCE [LARGE SCALE GENOMIC DNA]</scope>
    <source>
        <strain evidence="3 4">NL1</strain>
    </source>
</reference>
<feature type="region of interest" description="Disordered" evidence="2">
    <location>
        <begin position="431"/>
        <end position="755"/>
    </location>
</feature>
<dbReference type="InterPro" id="IPR011990">
    <property type="entry name" value="TPR-like_helical_dom_sf"/>
</dbReference>
<dbReference type="STRING" id="40998.A0A2P8A0C6"/>
<feature type="compositionally biased region" description="Low complexity" evidence="2">
    <location>
        <begin position="499"/>
        <end position="510"/>
    </location>
</feature>
<protein>
    <recommendedName>
        <fullName evidence="5">Chitin synthase regulatory factor 3</fullName>
    </recommendedName>
</protein>
<accession>A0A2P8A0C6</accession>
<feature type="compositionally biased region" description="Polar residues" evidence="2">
    <location>
        <begin position="431"/>
        <end position="449"/>
    </location>
</feature>